<proteinExistence type="inferred from homology"/>
<evidence type="ECO:0000256" key="2">
    <source>
        <dbReference type="ARBA" id="ARBA00022617"/>
    </source>
</evidence>
<evidence type="ECO:0000313" key="11">
    <source>
        <dbReference type="Proteomes" id="UP001497457"/>
    </source>
</evidence>
<evidence type="ECO:0000256" key="3">
    <source>
        <dbReference type="ARBA" id="ARBA00022723"/>
    </source>
</evidence>
<keyword evidence="4 8" id="KW-0560">Oxidoreductase</keyword>
<evidence type="ECO:0000256" key="8">
    <source>
        <dbReference type="RuleBase" id="RU000461"/>
    </source>
</evidence>
<dbReference type="PROSITE" id="PS00086">
    <property type="entry name" value="CYTOCHROME_P450"/>
    <property type="match status" value="1"/>
</dbReference>
<name>A0ABC9FI30_9POAL</name>
<protein>
    <submittedName>
        <fullName evidence="10">Uncharacterized protein</fullName>
    </submittedName>
</protein>
<dbReference type="EMBL" id="OZ075116">
    <property type="protein sequence ID" value="CAL5074694.1"/>
    <property type="molecule type" value="Genomic_DNA"/>
</dbReference>
<keyword evidence="6 8" id="KW-0503">Monooxygenase</keyword>
<feature type="signal peptide" evidence="9">
    <location>
        <begin position="1"/>
        <end position="22"/>
    </location>
</feature>
<evidence type="ECO:0000256" key="4">
    <source>
        <dbReference type="ARBA" id="ARBA00023002"/>
    </source>
</evidence>
<keyword evidence="9" id="KW-0732">Signal</keyword>
<dbReference type="PRINTS" id="PR00463">
    <property type="entry name" value="EP450I"/>
</dbReference>
<dbReference type="InterPro" id="IPR017972">
    <property type="entry name" value="Cyt_P450_CS"/>
</dbReference>
<reference evidence="10 11" key="2">
    <citation type="submission" date="2024-10" db="EMBL/GenBank/DDBJ databases">
        <authorList>
            <person name="Ryan C."/>
        </authorList>
    </citation>
    <scope>NUCLEOTIDE SEQUENCE [LARGE SCALE GENOMIC DNA]</scope>
</reference>
<evidence type="ECO:0000256" key="6">
    <source>
        <dbReference type="ARBA" id="ARBA00023033"/>
    </source>
</evidence>
<dbReference type="FunFam" id="1.10.630.10:FF:000043">
    <property type="entry name" value="Cytochrome P450 99A2"/>
    <property type="match status" value="1"/>
</dbReference>
<evidence type="ECO:0000256" key="7">
    <source>
        <dbReference type="PIRSR" id="PIRSR602401-1"/>
    </source>
</evidence>
<comment type="cofactor">
    <cofactor evidence="7">
        <name>heme</name>
        <dbReference type="ChEBI" id="CHEBI:30413"/>
    </cofactor>
</comment>
<dbReference type="Proteomes" id="UP001497457">
    <property type="component" value="Chromosome 6rd"/>
</dbReference>
<gene>
    <name evidence="10" type="ORF">URODEC1_LOCUS105356</name>
</gene>
<dbReference type="Pfam" id="PF00067">
    <property type="entry name" value="p450"/>
    <property type="match status" value="1"/>
</dbReference>
<keyword evidence="2 7" id="KW-0349">Heme</keyword>
<keyword evidence="11" id="KW-1185">Reference proteome</keyword>
<dbReference type="PRINTS" id="PR00385">
    <property type="entry name" value="P450"/>
</dbReference>
<accession>A0ABC9FI30</accession>
<dbReference type="AlphaFoldDB" id="A0ABC9FI30"/>
<evidence type="ECO:0000256" key="9">
    <source>
        <dbReference type="SAM" id="SignalP"/>
    </source>
</evidence>
<sequence length="531" mass="57229">MMSPSVLAVALLLCSLYAVVKNRRRSKSKLPPSPPWRLPLLGHLHHLIGRLPHRSLHDLHLRYGGRGKTGLLLLQLGRRRTLVVSTAAAAADLFKHHDLAFSSRPHNAAAHKQTYGSRNVSFAPYGEHWRQAKRVVVVHLLSARRVDAFAPVRAAEAAALVSRARRAAQAGEALSLRELVYGYTNAVVTRAAAGAAGATAERIRRLMAESETLAAAGFQADGVLPDAAAAVFRRVTGLEKKIDGMVDDWDRFLSEIIAEHEQRAPPAPGQAGGGDIVDVLLQLRRDQQGGAGKGFELTDDAVKAITKDMIAAATETTAVTLEWAMAELARNPRVMRKLQDEIARVAGAGDAVAEADLSRMGYLRAVIKEVLRVHPPAPLLIPRESMADAALQGGRYEIPAGTTLLVNAWAIGRDPAAWDAPEEFRPERFLAGGAAGGGGSRPAVDFRGTDYQLLPFGAGRRICPGINFAQPVLELALASLLRHFDWELPAGVRPDDMDMVEAPGLSAPPRVPLVLVPKSTVPYSFSILYLI</sequence>
<evidence type="ECO:0000256" key="5">
    <source>
        <dbReference type="ARBA" id="ARBA00023004"/>
    </source>
</evidence>
<comment type="similarity">
    <text evidence="1 8">Belongs to the cytochrome P450 family.</text>
</comment>
<dbReference type="PANTHER" id="PTHR47955:SF15">
    <property type="entry name" value="CYTOCHROME P450 71A2-LIKE"/>
    <property type="match status" value="1"/>
</dbReference>
<reference evidence="11" key="1">
    <citation type="submission" date="2024-06" db="EMBL/GenBank/DDBJ databases">
        <authorList>
            <person name="Ryan C."/>
        </authorList>
    </citation>
    <scope>NUCLEOTIDE SEQUENCE [LARGE SCALE GENOMIC DNA]</scope>
</reference>
<evidence type="ECO:0000313" key="10">
    <source>
        <dbReference type="EMBL" id="CAL5074694.1"/>
    </source>
</evidence>
<dbReference type="InterPro" id="IPR002401">
    <property type="entry name" value="Cyt_P450_E_grp-I"/>
</dbReference>
<organism evidence="10 11">
    <name type="scientific">Urochloa decumbens</name>
    <dbReference type="NCBI Taxonomy" id="240449"/>
    <lineage>
        <taxon>Eukaryota</taxon>
        <taxon>Viridiplantae</taxon>
        <taxon>Streptophyta</taxon>
        <taxon>Embryophyta</taxon>
        <taxon>Tracheophyta</taxon>
        <taxon>Spermatophyta</taxon>
        <taxon>Magnoliopsida</taxon>
        <taxon>Liliopsida</taxon>
        <taxon>Poales</taxon>
        <taxon>Poaceae</taxon>
        <taxon>PACMAD clade</taxon>
        <taxon>Panicoideae</taxon>
        <taxon>Panicodae</taxon>
        <taxon>Paniceae</taxon>
        <taxon>Melinidinae</taxon>
        <taxon>Urochloa</taxon>
    </lineage>
</organism>
<dbReference type="InterPro" id="IPR036396">
    <property type="entry name" value="Cyt_P450_sf"/>
</dbReference>
<keyword evidence="3 7" id="KW-0479">Metal-binding</keyword>
<evidence type="ECO:0000256" key="1">
    <source>
        <dbReference type="ARBA" id="ARBA00010617"/>
    </source>
</evidence>
<feature type="binding site" description="axial binding residue" evidence="7">
    <location>
        <position position="463"/>
    </location>
    <ligand>
        <name>heme</name>
        <dbReference type="ChEBI" id="CHEBI:30413"/>
    </ligand>
    <ligandPart>
        <name>Fe</name>
        <dbReference type="ChEBI" id="CHEBI:18248"/>
    </ligandPart>
</feature>
<feature type="chain" id="PRO_5044871321" evidence="9">
    <location>
        <begin position="23"/>
        <end position="531"/>
    </location>
</feature>
<keyword evidence="5 7" id="KW-0408">Iron</keyword>
<dbReference type="SUPFAM" id="SSF48264">
    <property type="entry name" value="Cytochrome P450"/>
    <property type="match status" value="1"/>
</dbReference>
<dbReference type="Gene3D" id="1.10.630.10">
    <property type="entry name" value="Cytochrome P450"/>
    <property type="match status" value="1"/>
</dbReference>
<dbReference type="GO" id="GO:0004497">
    <property type="term" value="F:monooxygenase activity"/>
    <property type="evidence" value="ECO:0007669"/>
    <property type="project" value="UniProtKB-KW"/>
</dbReference>
<dbReference type="GO" id="GO:0046872">
    <property type="term" value="F:metal ion binding"/>
    <property type="evidence" value="ECO:0007669"/>
    <property type="project" value="UniProtKB-KW"/>
</dbReference>
<dbReference type="InterPro" id="IPR001128">
    <property type="entry name" value="Cyt_P450"/>
</dbReference>
<dbReference type="PANTHER" id="PTHR47955">
    <property type="entry name" value="CYTOCHROME P450 FAMILY 71 PROTEIN"/>
    <property type="match status" value="1"/>
</dbReference>